<dbReference type="Proteomes" id="UP000184120">
    <property type="component" value="Unassembled WGS sequence"/>
</dbReference>
<dbReference type="Pfam" id="PF12833">
    <property type="entry name" value="HTH_18"/>
    <property type="match status" value="1"/>
</dbReference>
<dbReference type="InterPro" id="IPR009057">
    <property type="entry name" value="Homeodomain-like_sf"/>
</dbReference>
<dbReference type="RefSeq" id="WP_072932482.1">
    <property type="nucleotide sequence ID" value="NZ_BMFL01000001.1"/>
</dbReference>
<dbReference type="PROSITE" id="PS01124">
    <property type="entry name" value="HTH_ARAC_FAMILY_2"/>
    <property type="match status" value="1"/>
</dbReference>
<proteinExistence type="predicted"/>
<evidence type="ECO:0000256" key="2">
    <source>
        <dbReference type="ARBA" id="ARBA00023125"/>
    </source>
</evidence>
<reference evidence="5" key="1">
    <citation type="journal article" date="2014" name="Int. J. Syst. Evol. Microbiol.">
        <title>Complete genome of a new Firmicutes species belonging to the dominant human colonic microbiota ('Ruminococcus bicirculans') reveals two chromosomes and a selective capacity to utilize plant glucans.</title>
        <authorList>
            <consortium name="NISC Comparative Sequencing Program"/>
            <person name="Wegmann U."/>
            <person name="Louis P."/>
            <person name="Goesmann A."/>
            <person name="Henrissat B."/>
            <person name="Duncan S.H."/>
            <person name="Flint H.J."/>
        </authorList>
    </citation>
    <scope>NUCLEOTIDE SEQUENCE</scope>
    <source>
        <strain evidence="5">CGMCC 1.12707</strain>
    </source>
</reference>
<protein>
    <submittedName>
        <fullName evidence="6">AraC-type DNA-binding protein</fullName>
    </submittedName>
</protein>
<keyword evidence="1" id="KW-0805">Transcription regulation</keyword>
<gene>
    <name evidence="5" type="ORF">GCM10010984_00270</name>
    <name evidence="6" type="ORF">SAMN05443634_107266</name>
</gene>
<organism evidence="6 7">
    <name type="scientific">Chishuiella changwenlii</name>
    <dbReference type="NCBI Taxonomy" id="1434701"/>
    <lineage>
        <taxon>Bacteria</taxon>
        <taxon>Pseudomonadati</taxon>
        <taxon>Bacteroidota</taxon>
        <taxon>Flavobacteriia</taxon>
        <taxon>Flavobacteriales</taxon>
        <taxon>Weeksellaceae</taxon>
        <taxon>Chishuiella</taxon>
    </lineage>
</organism>
<reference evidence="6" key="2">
    <citation type="submission" date="2016-11" db="EMBL/GenBank/DDBJ databases">
        <authorList>
            <person name="Jaros S."/>
            <person name="Januszkiewicz K."/>
            <person name="Wedrychowicz H."/>
        </authorList>
    </citation>
    <scope>NUCLEOTIDE SEQUENCE [LARGE SCALE GENOMIC DNA]</scope>
    <source>
        <strain evidence="6">DSM 27989</strain>
    </source>
</reference>
<evidence type="ECO:0000256" key="1">
    <source>
        <dbReference type="ARBA" id="ARBA00023015"/>
    </source>
</evidence>
<dbReference type="EMBL" id="FRBH01000007">
    <property type="protein sequence ID" value="SHL28383.1"/>
    <property type="molecule type" value="Genomic_DNA"/>
</dbReference>
<evidence type="ECO:0000313" key="6">
    <source>
        <dbReference type="EMBL" id="SHL28383.1"/>
    </source>
</evidence>
<dbReference type="InterPro" id="IPR018060">
    <property type="entry name" value="HTH_AraC"/>
</dbReference>
<dbReference type="AlphaFoldDB" id="A0A1M6ZDF6"/>
<dbReference type="PANTHER" id="PTHR43280:SF32">
    <property type="entry name" value="TRANSCRIPTIONAL REGULATORY PROTEIN"/>
    <property type="match status" value="1"/>
</dbReference>
<name>A0A1M6ZDF6_9FLAO</name>
<evidence type="ECO:0000313" key="7">
    <source>
        <dbReference type="Proteomes" id="UP000184120"/>
    </source>
</evidence>
<accession>A0A1M6ZDF6</accession>
<dbReference type="SUPFAM" id="SSF46689">
    <property type="entry name" value="Homeodomain-like"/>
    <property type="match status" value="1"/>
</dbReference>
<dbReference type="STRING" id="1434701.SAMN05443634_107266"/>
<reference evidence="8" key="4">
    <citation type="journal article" date="2019" name="Int. J. Syst. Evol. Microbiol.">
        <title>The Global Catalogue of Microorganisms (GCM) 10K type strain sequencing project: providing services to taxonomists for standard genome sequencing and annotation.</title>
        <authorList>
            <consortium name="The Broad Institute Genomics Platform"/>
            <consortium name="The Broad Institute Genome Sequencing Center for Infectious Disease"/>
            <person name="Wu L."/>
            <person name="Ma J."/>
        </authorList>
    </citation>
    <scope>NUCLEOTIDE SEQUENCE [LARGE SCALE GENOMIC DNA]</scope>
    <source>
        <strain evidence="8">CGMCC 1.12707</strain>
    </source>
</reference>
<keyword evidence="8" id="KW-1185">Reference proteome</keyword>
<dbReference type="GO" id="GO:0003700">
    <property type="term" value="F:DNA-binding transcription factor activity"/>
    <property type="evidence" value="ECO:0007669"/>
    <property type="project" value="InterPro"/>
</dbReference>
<dbReference type="Proteomes" id="UP000650994">
    <property type="component" value="Unassembled WGS sequence"/>
</dbReference>
<keyword evidence="2 6" id="KW-0238">DNA-binding</keyword>
<evidence type="ECO:0000256" key="3">
    <source>
        <dbReference type="ARBA" id="ARBA00023163"/>
    </source>
</evidence>
<evidence type="ECO:0000313" key="8">
    <source>
        <dbReference type="Proteomes" id="UP000650994"/>
    </source>
</evidence>
<dbReference type="GO" id="GO:0043565">
    <property type="term" value="F:sequence-specific DNA binding"/>
    <property type="evidence" value="ECO:0007669"/>
    <property type="project" value="InterPro"/>
</dbReference>
<dbReference type="PANTHER" id="PTHR43280">
    <property type="entry name" value="ARAC-FAMILY TRANSCRIPTIONAL REGULATOR"/>
    <property type="match status" value="1"/>
</dbReference>
<feature type="domain" description="HTH araC/xylS-type" evidence="4">
    <location>
        <begin position="187"/>
        <end position="285"/>
    </location>
</feature>
<keyword evidence="3" id="KW-0804">Transcription</keyword>
<evidence type="ECO:0000313" key="5">
    <source>
        <dbReference type="EMBL" id="GGE86400.1"/>
    </source>
</evidence>
<dbReference type="SMART" id="SM00342">
    <property type="entry name" value="HTH_ARAC"/>
    <property type="match status" value="1"/>
</dbReference>
<reference evidence="7" key="3">
    <citation type="submission" date="2016-11" db="EMBL/GenBank/DDBJ databases">
        <authorList>
            <person name="Varghese N."/>
            <person name="Submissions S."/>
        </authorList>
    </citation>
    <scope>NUCLEOTIDE SEQUENCE [LARGE SCALE GENOMIC DNA]</scope>
    <source>
        <strain evidence="7">DSM 27989</strain>
    </source>
</reference>
<dbReference type="Gene3D" id="1.10.10.60">
    <property type="entry name" value="Homeodomain-like"/>
    <property type="match status" value="1"/>
</dbReference>
<evidence type="ECO:0000259" key="4">
    <source>
        <dbReference type="PROSITE" id="PS01124"/>
    </source>
</evidence>
<sequence length="288" mass="33612">MLLDNHNTYQDKLNIKEGLVALRLNDFNREENSFIHFSNNNFYGIIWSGSTSCEHEVNGKIVVIPKNHFLYLAPNLSQHFIPQDTNVDSYYIAFKEEFYSRSIEDNIRLENSRLFSRNFINAIENKICSESFFIKNFIEYFVNSFNDVLSIQLVHNLLERILLNGKIAVKDSESKTAHDDYDVEIATKFKKLLQSNVNENRQVTFYIDQLFVTKRRLDKATQVVFNKSAKQLITEELMKNAKIMLANSGMTVKEIAFELSFFQETNFTAFFKKNEGVSPTVFRQNTLN</sequence>
<dbReference type="OrthoDB" id="2611870at2"/>
<dbReference type="EMBL" id="BMFL01000001">
    <property type="protein sequence ID" value="GGE86400.1"/>
    <property type="molecule type" value="Genomic_DNA"/>
</dbReference>
<reference evidence="5" key="5">
    <citation type="submission" date="2024-05" db="EMBL/GenBank/DDBJ databases">
        <authorList>
            <person name="Sun Q."/>
            <person name="Zhou Y."/>
        </authorList>
    </citation>
    <scope>NUCLEOTIDE SEQUENCE</scope>
    <source>
        <strain evidence="5">CGMCC 1.12707</strain>
    </source>
</reference>